<protein>
    <submittedName>
        <fullName evidence="1">Uncharacterized protein</fullName>
    </submittedName>
</protein>
<evidence type="ECO:0000313" key="1">
    <source>
        <dbReference type="EMBL" id="KJH44672.1"/>
    </source>
</evidence>
<proteinExistence type="predicted"/>
<dbReference type="AlphaFoldDB" id="A0A0D8XLQ5"/>
<organism evidence="1 2">
    <name type="scientific">Dictyocaulus viviparus</name>
    <name type="common">Bovine lungworm</name>
    <dbReference type="NCBI Taxonomy" id="29172"/>
    <lineage>
        <taxon>Eukaryota</taxon>
        <taxon>Metazoa</taxon>
        <taxon>Ecdysozoa</taxon>
        <taxon>Nematoda</taxon>
        <taxon>Chromadorea</taxon>
        <taxon>Rhabditida</taxon>
        <taxon>Rhabditina</taxon>
        <taxon>Rhabditomorpha</taxon>
        <taxon>Strongyloidea</taxon>
        <taxon>Metastrongylidae</taxon>
        <taxon>Dictyocaulus</taxon>
    </lineage>
</organism>
<gene>
    <name evidence="1" type="ORF">DICVIV_09319</name>
</gene>
<sequence length="67" mass="8024">MYLLSDVSWKIYNRDLRVVELILDINKCGQLPIHVRESQHRLQRFFCVVHRDRTANIKVRSFPLPCS</sequence>
<evidence type="ECO:0000313" key="2">
    <source>
        <dbReference type="Proteomes" id="UP000053766"/>
    </source>
</evidence>
<reference evidence="2" key="2">
    <citation type="journal article" date="2016" name="Sci. Rep.">
        <title>Dictyocaulus viviparus genome, variome and transcriptome elucidate lungworm biology and support future intervention.</title>
        <authorList>
            <person name="McNulty S.N."/>
            <person name="Strube C."/>
            <person name="Rosa B.A."/>
            <person name="Martin J.C."/>
            <person name="Tyagi R."/>
            <person name="Choi Y.J."/>
            <person name="Wang Q."/>
            <person name="Hallsworth Pepin K."/>
            <person name="Zhang X."/>
            <person name="Ozersky P."/>
            <person name="Wilson R.K."/>
            <person name="Sternberg P.W."/>
            <person name="Gasser R.B."/>
            <person name="Mitreva M."/>
        </authorList>
    </citation>
    <scope>NUCLEOTIDE SEQUENCE [LARGE SCALE GENOMIC DNA]</scope>
    <source>
        <strain evidence="2">HannoverDv2000</strain>
    </source>
</reference>
<dbReference type="EMBL" id="KN716457">
    <property type="protein sequence ID" value="KJH44672.1"/>
    <property type="molecule type" value="Genomic_DNA"/>
</dbReference>
<keyword evidence="2" id="KW-1185">Reference proteome</keyword>
<accession>A0A0D8XLQ5</accession>
<dbReference type="Proteomes" id="UP000053766">
    <property type="component" value="Unassembled WGS sequence"/>
</dbReference>
<reference evidence="1 2" key="1">
    <citation type="submission" date="2013-11" db="EMBL/GenBank/DDBJ databases">
        <title>Draft genome of the bovine lungworm Dictyocaulus viviparus.</title>
        <authorList>
            <person name="Mitreva M."/>
        </authorList>
    </citation>
    <scope>NUCLEOTIDE SEQUENCE [LARGE SCALE GENOMIC DNA]</scope>
    <source>
        <strain evidence="1 2">HannoverDv2000</strain>
    </source>
</reference>
<name>A0A0D8XLQ5_DICVI</name>